<evidence type="ECO:0000313" key="5">
    <source>
        <dbReference type="EMBL" id="MBD2754943.1"/>
    </source>
</evidence>
<evidence type="ECO:0000256" key="3">
    <source>
        <dbReference type="ARBA" id="ARBA00023163"/>
    </source>
</evidence>
<dbReference type="AlphaFoldDB" id="A0A927GER0"/>
<keyword evidence="2" id="KW-0238">DNA-binding</keyword>
<keyword evidence="1" id="KW-0805">Transcription regulation</keyword>
<protein>
    <submittedName>
        <fullName evidence="5">Helix-turn-helix transcriptional regulator</fullName>
    </submittedName>
</protein>
<dbReference type="Pfam" id="PF01638">
    <property type="entry name" value="HxlR"/>
    <property type="match status" value="1"/>
</dbReference>
<keyword evidence="3" id="KW-0804">Transcription</keyword>
<dbReference type="PANTHER" id="PTHR33204:SF18">
    <property type="entry name" value="TRANSCRIPTIONAL REGULATORY PROTEIN"/>
    <property type="match status" value="1"/>
</dbReference>
<name>A0A927GER0_9BACT</name>
<evidence type="ECO:0000256" key="2">
    <source>
        <dbReference type="ARBA" id="ARBA00023125"/>
    </source>
</evidence>
<evidence type="ECO:0000256" key="1">
    <source>
        <dbReference type="ARBA" id="ARBA00023015"/>
    </source>
</evidence>
<dbReference type="SUPFAM" id="SSF46785">
    <property type="entry name" value="Winged helix' DNA-binding domain"/>
    <property type="match status" value="1"/>
</dbReference>
<sequence length="119" mass="13909">MSERKLASTNIINEVFLEERCVLNKVLKLVSQRWASEILLLIEKDYTRFTQLKAQLEGISDMVLSRSLTELIAAEILTKTMYSEIPVRVEYRLTDSGRELVQLLHNFCQWGKRYVETGR</sequence>
<evidence type="ECO:0000313" key="6">
    <source>
        <dbReference type="Proteomes" id="UP000653797"/>
    </source>
</evidence>
<dbReference type="RefSeq" id="WP_191040574.1">
    <property type="nucleotide sequence ID" value="NZ_JACXAA010000007.1"/>
</dbReference>
<dbReference type="InterPro" id="IPR036390">
    <property type="entry name" value="WH_DNA-bd_sf"/>
</dbReference>
<dbReference type="Proteomes" id="UP000653797">
    <property type="component" value="Unassembled WGS sequence"/>
</dbReference>
<organism evidence="5 6">
    <name type="scientific">Spirosoma validum</name>
    <dbReference type="NCBI Taxonomy" id="2771355"/>
    <lineage>
        <taxon>Bacteria</taxon>
        <taxon>Pseudomonadati</taxon>
        <taxon>Bacteroidota</taxon>
        <taxon>Cytophagia</taxon>
        <taxon>Cytophagales</taxon>
        <taxon>Cytophagaceae</taxon>
        <taxon>Spirosoma</taxon>
    </lineage>
</organism>
<dbReference type="EMBL" id="JACXAA010000007">
    <property type="protein sequence ID" value="MBD2754943.1"/>
    <property type="molecule type" value="Genomic_DNA"/>
</dbReference>
<accession>A0A927GER0</accession>
<dbReference type="PANTHER" id="PTHR33204">
    <property type="entry name" value="TRANSCRIPTIONAL REGULATOR, MARR FAMILY"/>
    <property type="match status" value="1"/>
</dbReference>
<keyword evidence="6" id="KW-1185">Reference proteome</keyword>
<dbReference type="PROSITE" id="PS51118">
    <property type="entry name" value="HTH_HXLR"/>
    <property type="match status" value="1"/>
</dbReference>
<reference evidence="5" key="1">
    <citation type="submission" date="2020-09" db="EMBL/GenBank/DDBJ databases">
        <authorList>
            <person name="Kim M.K."/>
        </authorList>
    </citation>
    <scope>NUCLEOTIDE SEQUENCE</scope>
    <source>
        <strain evidence="5">BT704</strain>
    </source>
</reference>
<dbReference type="GO" id="GO:0003677">
    <property type="term" value="F:DNA binding"/>
    <property type="evidence" value="ECO:0007669"/>
    <property type="project" value="UniProtKB-KW"/>
</dbReference>
<dbReference type="Gene3D" id="1.10.10.10">
    <property type="entry name" value="Winged helix-like DNA-binding domain superfamily/Winged helix DNA-binding domain"/>
    <property type="match status" value="1"/>
</dbReference>
<gene>
    <name evidence="5" type="ORF">IC230_18720</name>
</gene>
<dbReference type="InterPro" id="IPR036388">
    <property type="entry name" value="WH-like_DNA-bd_sf"/>
</dbReference>
<evidence type="ECO:0000259" key="4">
    <source>
        <dbReference type="PROSITE" id="PS51118"/>
    </source>
</evidence>
<comment type="caution">
    <text evidence="5">The sequence shown here is derived from an EMBL/GenBank/DDBJ whole genome shotgun (WGS) entry which is preliminary data.</text>
</comment>
<proteinExistence type="predicted"/>
<dbReference type="InterPro" id="IPR002577">
    <property type="entry name" value="HTH_HxlR"/>
</dbReference>
<feature type="domain" description="HTH hxlR-type" evidence="4">
    <location>
        <begin position="21"/>
        <end position="119"/>
    </location>
</feature>